<reference evidence="3" key="2">
    <citation type="journal article" date="2016" name="Sci. Rep.">
        <title>Dictyocaulus viviparus genome, variome and transcriptome elucidate lungworm biology and support future intervention.</title>
        <authorList>
            <person name="McNulty S.N."/>
            <person name="Strube C."/>
            <person name="Rosa B.A."/>
            <person name="Martin J.C."/>
            <person name="Tyagi R."/>
            <person name="Choi Y.J."/>
            <person name="Wang Q."/>
            <person name="Hallsworth Pepin K."/>
            <person name="Zhang X."/>
            <person name="Ozersky P."/>
            <person name="Wilson R.K."/>
            <person name="Sternberg P.W."/>
            <person name="Gasser R.B."/>
            <person name="Mitreva M."/>
        </authorList>
    </citation>
    <scope>NUCLEOTIDE SEQUENCE [LARGE SCALE GENOMIC DNA]</scope>
    <source>
        <strain evidence="3">HannoverDv2000</strain>
    </source>
</reference>
<evidence type="ECO:0000313" key="2">
    <source>
        <dbReference type="EMBL" id="KJH43609.1"/>
    </source>
</evidence>
<keyword evidence="1" id="KW-0472">Membrane</keyword>
<dbReference type="InterPro" id="IPR051697">
    <property type="entry name" value="Patched_domain-protein"/>
</dbReference>
<dbReference type="GO" id="GO:0006897">
    <property type="term" value="P:endocytosis"/>
    <property type="evidence" value="ECO:0007669"/>
    <property type="project" value="TreeGrafter"/>
</dbReference>
<dbReference type="GO" id="GO:0030659">
    <property type="term" value="C:cytoplasmic vesicle membrane"/>
    <property type="evidence" value="ECO:0007669"/>
    <property type="project" value="TreeGrafter"/>
</dbReference>
<feature type="transmembrane region" description="Helical" evidence="1">
    <location>
        <begin position="68"/>
        <end position="87"/>
    </location>
</feature>
<gene>
    <name evidence="2" type="ORF">DICVIV_10369</name>
</gene>
<feature type="transmembrane region" description="Helical" evidence="1">
    <location>
        <begin position="93"/>
        <end position="112"/>
    </location>
</feature>
<dbReference type="AlphaFoldDB" id="A0A0D8XIL5"/>
<dbReference type="EMBL" id="KN716542">
    <property type="protein sequence ID" value="KJH43609.1"/>
    <property type="molecule type" value="Genomic_DNA"/>
</dbReference>
<proteinExistence type="predicted"/>
<accession>A0A0D8XIL5</accession>
<evidence type="ECO:0000313" key="3">
    <source>
        <dbReference type="Proteomes" id="UP000053766"/>
    </source>
</evidence>
<dbReference type="Proteomes" id="UP000053766">
    <property type="component" value="Unassembled WGS sequence"/>
</dbReference>
<name>A0A0D8XIL5_DICVI</name>
<sequence>MSKDNTNLSRVHLGSTIGGVETDSDGAISRAQALLLSFKLRDGTSDEQIVAWADNFEEQSKPLVGTQIAFTLIVSCAGGLFVQVAVSAHFDPLIWPVFFNITGIALLWLFCLHQSWNRYSSAAVHPTEKLAFILSHDGPGITVSAIVIVTTTS</sequence>
<dbReference type="OrthoDB" id="5840058at2759"/>
<keyword evidence="3" id="KW-1185">Reference proteome</keyword>
<reference evidence="2 3" key="1">
    <citation type="submission" date="2013-11" db="EMBL/GenBank/DDBJ databases">
        <title>Draft genome of the bovine lungworm Dictyocaulus viviparus.</title>
        <authorList>
            <person name="Mitreva M."/>
        </authorList>
    </citation>
    <scope>NUCLEOTIDE SEQUENCE [LARGE SCALE GENOMIC DNA]</scope>
    <source>
        <strain evidence="2 3">HannoverDv2000</strain>
    </source>
</reference>
<keyword evidence="1" id="KW-1133">Transmembrane helix</keyword>
<protein>
    <submittedName>
        <fullName evidence="2">Uncharacterized protein</fullName>
    </submittedName>
</protein>
<organism evidence="2 3">
    <name type="scientific">Dictyocaulus viviparus</name>
    <name type="common">Bovine lungworm</name>
    <dbReference type="NCBI Taxonomy" id="29172"/>
    <lineage>
        <taxon>Eukaryota</taxon>
        <taxon>Metazoa</taxon>
        <taxon>Ecdysozoa</taxon>
        <taxon>Nematoda</taxon>
        <taxon>Chromadorea</taxon>
        <taxon>Rhabditida</taxon>
        <taxon>Rhabditina</taxon>
        <taxon>Rhabditomorpha</taxon>
        <taxon>Strongyloidea</taxon>
        <taxon>Metastrongylidae</taxon>
        <taxon>Dictyocaulus</taxon>
    </lineage>
</organism>
<dbReference type="GO" id="GO:0005886">
    <property type="term" value="C:plasma membrane"/>
    <property type="evidence" value="ECO:0007669"/>
    <property type="project" value="TreeGrafter"/>
</dbReference>
<dbReference type="GO" id="GO:0018996">
    <property type="term" value="P:molting cycle, collagen and cuticulin-based cuticle"/>
    <property type="evidence" value="ECO:0007669"/>
    <property type="project" value="TreeGrafter"/>
</dbReference>
<dbReference type="PANTHER" id="PTHR10796">
    <property type="entry name" value="PATCHED-RELATED"/>
    <property type="match status" value="1"/>
</dbReference>
<evidence type="ECO:0000256" key="1">
    <source>
        <dbReference type="SAM" id="Phobius"/>
    </source>
</evidence>
<dbReference type="PANTHER" id="PTHR10796:SF187">
    <property type="entry name" value="SSD DOMAIN-CONTAINING PROTEIN"/>
    <property type="match status" value="1"/>
</dbReference>
<keyword evidence="1" id="KW-0812">Transmembrane</keyword>